<evidence type="ECO:0000256" key="2">
    <source>
        <dbReference type="SAM" id="MobiDB-lite"/>
    </source>
</evidence>
<protein>
    <submittedName>
        <fullName evidence="4">TBC1 domain family member 13</fullName>
    </submittedName>
</protein>
<dbReference type="InterPro" id="IPR035969">
    <property type="entry name" value="Rab-GAP_TBC_sf"/>
</dbReference>
<dbReference type="PANTHER" id="PTHR22957:SF27">
    <property type="entry name" value="TBC1 DOMAIN FAMILY MEMBER 13"/>
    <property type="match status" value="1"/>
</dbReference>
<name>A0A8E0RWH2_9TREM</name>
<proteinExistence type="predicted"/>
<dbReference type="PANTHER" id="PTHR22957">
    <property type="entry name" value="TBC1 DOMAIN FAMILY MEMBER GTPASE-ACTIVATING PROTEIN"/>
    <property type="match status" value="1"/>
</dbReference>
<dbReference type="Pfam" id="PF00566">
    <property type="entry name" value="RabGAP-TBC"/>
    <property type="match status" value="1"/>
</dbReference>
<keyword evidence="1" id="KW-0343">GTPase activation</keyword>
<evidence type="ECO:0000313" key="4">
    <source>
        <dbReference type="EMBL" id="KAA0189726.1"/>
    </source>
</evidence>
<sequence length="455" mass="51639">MGPSSLPKRVVHSIMNCRSNRTDEVKQKTEAFVELLQSESIRTGELRRLCIHGCPDSLGIRSTCWKLLLNYLPPHRDARSAKLSSCRVEYASYVDDFVIETGTTESSDHPLSSSPGGDWITYFNDNRVLLQINRDCRRLCPDFDFFHRVTDFPGFKLFGRNCSVGILRRRIESSFLQVLSRFSVFELCHAVNRNLVGVVNMIDMPKYDPFLPMNSLSSGLAESCTLSTTLEDGNNAGGPDPGSVGNDRSAKTPSAEEHWEVIERILFIYYKTHTGQGYVQGMNELIAPIYFVFATDPDEQCRQWAEADTFYCFNNLMTEVHPNFIRNLDGGQVQGIGGQIRLLIDLLGRTDPHLLEHLSRLGLEPEHYAFRWLSLLLAREFVLPDVIRLWDTLFSDEHRFAMVPFVCCAMLVLIRDQLLAADFPNAVHLVQHYPPTIPLISVLSKAQALYVKCIK</sequence>
<organism evidence="4 5">
    <name type="scientific">Fasciolopsis buskii</name>
    <dbReference type="NCBI Taxonomy" id="27845"/>
    <lineage>
        <taxon>Eukaryota</taxon>
        <taxon>Metazoa</taxon>
        <taxon>Spiralia</taxon>
        <taxon>Lophotrochozoa</taxon>
        <taxon>Platyhelminthes</taxon>
        <taxon>Trematoda</taxon>
        <taxon>Digenea</taxon>
        <taxon>Plagiorchiida</taxon>
        <taxon>Echinostomata</taxon>
        <taxon>Echinostomatoidea</taxon>
        <taxon>Fasciolidae</taxon>
        <taxon>Fasciolopsis</taxon>
    </lineage>
</organism>
<evidence type="ECO:0000256" key="1">
    <source>
        <dbReference type="ARBA" id="ARBA00022468"/>
    </source>
</evidence>
<reference evidence="4" key="1">
    <citation type="submission" date="2019-05" db="EMBL/GenBank/DDBJ databases">
        <title>Annotation for the trematode Fasciolopsis buski.</title>
        <authorList>
            <person name="Choi Y.-J."/>
        </authorList>
    </citation>
    <scope>NUCLEOTIDE SEQUENCE</scope>
    <source>
        <strain evidence="4">HT</strain>
        <tissue evidence="4">Whole worm</tissue>
    </source>
</reference>
<dbReference type="AlphaFoldDB" id="A0A8E0RWH2"/>
<dbReference type="EMBL" id="LUCM01007565">
    <property type="protein sequence ID" value="KAA0189726.1"/>
    <property type="molecule type" value="Genomic_DNA"/>
</dbReference>
<feature type="domain" description="Rab-GAP TBC" evidence="3">
    <location>
        <begin position="55"/>
        <end position="397"/>
    </location>
</feature>
<dbReference type="Proteomes" id="UP000728185">
    <property type="component" value="Unassembled WGS sequence"/>
</dbReference>
<dbReference type="Gene3D" id="1.10.8.270">
    <property type="entry name" value="putative rabgap domain of human tbc1 domain family member 14 like domains"/>
    <property type="match status" value="1"/>
</dbReference>
<dbReference type="SUPFAM" id="SSF47923">
    <property type="entry name" value="Ypt/Rab-GAP domain of gyp1p"/>
    <property type="match status" value="2"/>
</dbReference>
<feature type="region of interest" description="Disordered" evidence="2">
    <location>
        <begin position="231"/>
        <end position="252"/>
    </location>
</feature>
<dbReference type="SMART" id="SM00164">
    <property type="entry name" value="TBC"/>
    <property type="match status" value="1"/>
</dbReference>
<keyword evidence="5" id="KW-1185">Reference proteome</keyword>
<accession>A0A8E0RWH2</accession>
<dbReference type="PROSITE" id="PS50086">
    <property type="entry name" value="TBC_RABGAP"/>
    <property type="match status" value="1"/>
</dbReference>
<gene>
    <name evidence="4" type="ORF">FBUS_09025</name>
</gene>
<evidence type="ECO:0000313" key="5">
    <source>
        <dbReference type="Proteomes" id="UP000728185"/>
    </source>
</evidence>
<dbReference type="GO" id="GO:0005096">
    <property type="term" value="F:GTPase activator activity"/>
    <property type="evidence" value="ECO:0007669"/>
    <property type="project" value="UniProtKB-KW"/>
</dbReference>
<dbReference type="OrthoDB" id="10263206at2759"/>
<dbReference type="GO" id="GO:0006886">
    <property type="term" value="P:intracellular protein transport"/>
    <property type="evidence" value="ECO:0007669"/>
    <property type="project" value="TreeGrafter"/>
</dbReference>
<comment type="caution">
    <text evidence="4">The sequence shown here is derived from an EMBL/GenBank/DDBJ whole genome shotgun (WGS) entry which is preliminary data.</text>
</comment>
<dbReference type="InterPro" id="IPR000195">
    <property type="entry name" value="Rab-GAP-TBC_dom"/>
</dbReference>
<dbReference type="Gene3D" id="1.10.472.80">
    <property type="entry name" value="Ypt/Rab-GAP domain of gyp1p, domain 3"/>
    <property type="match status" value="1"/>
</dbReference>
<evidence type="ECO:0000259" key="3">
    <source>
        <dbReference type="PROSITE" id="PS50086"/>
    </source>
</evidence>